<sequence length="215" mass="23152">MKTKDIAIGAAVVAAASFTAGRVTAPPPDIDRVVRQGGLFSVDASEVITVTLASLRDQNRLQVYEYAAEPSVRVTRSRLAGLISGSQELIVPASVAYHVDLANVGADDVAYNRDTKVVVIELPRLVLGNVAFLPEKARATNGGLLTFDEDHVEELRKLNYAAARKAVVRSAQNPTIVALAERQALKAVQDYFEIPLRVAGHADIRVQARFGKHAT</sequence>
<gene>
    <name evidence="1" type="ORF">ACFOMD_17290</name>
</gene>
<dbReference type="Proteomes" id="UP001595615">
    <property type="component" value="Unassembled WGS sequence"/>
</dbReference>
<proteinExistence type="predicted"/>
<dbReference type="Pfam" id="PF14014">
    <property type="entry name" value="DUF4230"/>
    <property type="match status" value="1"/>
</dbReference>
<evidence type="ECO:0000313" key="1">
    <source>
        <dbReference type="EMBL" id="MFC3714327.1"/>
    </source>
</evidence>
<evidence type="ECO:0000313" key="2">
    <source>
        <dbReference type="Proteomes" id="UP001595615"/>
    </source>
</evidence>
<name>A0ABV7XDU1_9SPHN</name>
<dbReference type="EMBL" id="JBHRXV010000014">
    <property type="protein sequence ID" value="MFC3714327.1"/>
    <property type="molecule type" value="Genomic_DNA"/>
</dbReference>
<protein>
    <submittedName>
        <fullName evidence="1">DUF4230 domain-containing protein</fullName>
    </submittedName>
</protein>
<organism evidence="1 2">
    <name type="scientific">Sphingoaurantiacus capsulatus</name>
    <dbReference type="NCBI Taxonomy" id="1771310"/>
    <lineage>
        <taxon>Bacteria</taxon>
        <taxon>Pseudomonadati</taxon>
        <taxon>Pseudomonadota</taxon>
        <taxon>Alphaproteobacteria</taxon>
        <taxon>Sphingomonadales</taxon>
        <taxon>Sphingosinicellaceae</taxon>
        <taxon>Sphingoaurantiacus</taxon>
    </lineage>
</organism>
<dbReference type="InterPro" id="IPR025324">
    <property type="entry name" value="DUF4230"/>
</dbReference>
<comment type="caution">
    <text evidence="1">The sequence shown here is derived from an EMBL/GenBank/DDBJ whole genome shotgun (WGS) entry which is preliminary data.</text>
</comment>
<keyword evidence="2" id="KW-1185">Reference proteome</keyword>
<accession>A0ABV7XDU1</accession>
<reference evidence="2" key="1">
    <citation type="journal article" date="2019" name="Int. J. Syst. Evol. Microbiol.">
        <title>The Global Catalogue of Microorganisms (GCM) 10K type strain sequencing project: providing services to taxonomists for standard genome sequencing and annotation.</title>
        <authorList>
            <consortium name="The Broad Institute Genomics Platform"/>
            <consortium name="The Broad Institute Genome Sequencing Center for Infectious Disease"/>
            <person name="Wu L."/>
            <person name="Ma J."/>
        </authorList>
    </citation>
    <scope>NUCLEOTIDE SEQUENCE [LARGE SCALE GENOMIC DNA]</scope>
    <source>
        <strain evidence="2">KCTC 42644</strain>
    </source>
</reference>
<dbReference type="RefSeq" id="WP_380863725.1">
    <property type="nucleotide sequence ID" value="NZ_JBHRXV010000014.1"/>
</dbReference>